<evidence type="ECO:0000313" key="1">
    <source>
        <dbReference type="EMBL" id="MBX49517.1"/>
    </source>
</evidence>
<protein>
    <submittedName>
        <fullName evidence="1">Uncharacterized protein</fullName>
    </submittedName>
</protein>
<accession>A0A2P2P463</accession>
<proteinExistence type="predicted"/>
<sequence>MQMIVWDSCNFWFDNIFENLNPQPSQNKPNCMLRIKLSQNQQTDQLKLKLCRFN</sequence>
<name>A0A2P2P463_RHIMU</name>
<dbReference type="EMBL" id="GGEC01069033">
    <property type="protein sequence ID" value="MBX49517.1"/>
    <property type="molecule type" value="Transcribed_RNA"/>
</dbReference>
<organism evidence="1">
    <name type="scientific">Rhizophora mucronata</name>
    <name type="common">Asiatic mangrove</name>
    <dbReference type="NCBI Taxonomy" id="61149"/>
    <lineage>
        <taxon>Eukaryota</taxon>
        <taxon>Viridiplantae</taxon>
        <taxon>Streptophyta</taxon>
        <taxon>Embryophyta</taxon>
        <taxon>Tracheophyta</taxon>
        <taxon>Spermatophyta</taxon>
        <taxon>Magnoliopsida</taxon>
        <taxon>eudicotyledons</taxon>
        <taxon>Gunneridae</taxon>
        <taxon>Pentapetalae</taxon>
        <taxon>rosids</taxon>
        <taxon>fabids</taxon>
        <taxon>Malpighiales</taxon>
        <taxon>Rhizophoraceae</taxon>
        <taxon>Rhizophora</taxon>
    </lineage>
</organism>
<reference evidence="1" key="1">
    <citation type="submission" date="2018-02" db="EMBL/GenBank/DDBJ databases">
        <title>Rhizophora mucronata_Transcriptome.</title>
        <authorList>
            <person name="Meera S.P."/>
            <person name="Sreeshan A."/>
            <person name="Augustine A."/>
        </authorList>
    </citation>
    <scope>NUCLEOTIDE SEQUENCE</scope>
    <source>
        <tissue evidence="1">Leaf</tissue>
    </source>
</reference>
<dbReference type="AlphaFoldDB" id="A0A2P2P463"/>